<evidence type="ECO:0000256" key="1">
    <source>
        <dbReference type="ARBA" id="ARBA00004651"/>
    </source>
</evidence>
<gene>
    <name evidence="10" type="ORF">CV102_07740</name>
</gene>
<feature type="transmembrane region" description="Helical" evidence="8">
    <location>
        <begin position="260"/>
        <end position="285"/>
    </location>
</feature>
<evidence type="ECO:0000256" key="7">
    <source>
        <dbReference type="ARBA" id="ARBA00023136"/>
    </source>
</evidence>
<name>A0A8J8Q2W5_9EURY</name>
<dbReference type="InterPro" id="IPR006153">
    <property type="entry name" value="Cation/H_exchanger_TM"/>
</dbReference>
<evidence type="ECO:0000256" key="2">
    <source>
        <dbReference type="ARBA" id="ARBA00022448"/>
    </source>
</evidence>
<sequence length="423" mass="44595">MVLDGFVAGLLLAGIAILALVVLTRILEERALSLPIFYLALGVVGFTLVPELPYPDPIEHADTAERLTELGVIVALMGAGLKIDRRVGWPAWESTTRLLAVTMPLSIAGAALLGWGVAGLLLPTALLLGAAIAPTDPVLASEVQVGPPGRNSPSYTDLDPGADADDGTGDVRFALTSEAGLNDGLAFPFSYLAVLIALVGYAPSRWLGQWLLVYVVYKIVVGVIGGVVLGWLIAVVVFRFSADSPLSRSVQGLEAVAGTLIAFAAVELVGGYGFIAVFVAALTLREYERTHEYHDALHGVAEMAEHLLMAAIMVLFGGALADGLLAPLTLEAIVVVLGILLVVRPLAGFIGFLGSDLEFRKRLVISTFGIRGIGTFFYLSWALNAAPFREAELLWAIVGLVVLVSVVGHGILATPVMNRLTEI</sequence>
<comment type="caution">
    <text evidence="10">The sequence shown here is derived from an EMBL/GenBank/DDBJ whole genome shotgun (WGS) entry which is preliminary data.</text>
</comment>
<evidence type="ECO:0000256" key="5">
    <source>
        <dbReference type="ARBA" id="ARBA00022989"/>
    </source>
</evidence>
<dbReference type="GO" id="GO:0015297">
    <property type="term" value="F:antiporter activity"/>
    <property type="evidence" value="ECO:0007669"/>
    <property type="project" value="UniProtKB-KW"/>
</dbReference>
<feature type="transmembrane region" description="Helical" evidence="8">
    <location>
        <begin position="393"/>
        <end position="413"/>
    </location>
</feature>
<feature type="transmembrane region" description="Helical" evidence="8">
    <location>
        <begin position="185"/>
        <end position="203"/>
    </location>
</feature>
<keyword evidence="3" id="KW-0050">Antiport</keyword>
<keyword evidence="4 8" id="KW-0812">Transmembrane</keyword>
<comment type="subcellular location">
    <subcellularLocation>
        <location evidence="1">Cell membrane</location>
        <topology evidence="1">Multi-pass membrane protein</topology>
    </subcellularLocation>
</comment>
<keyword evidence="7 8" id="KW-0472">Membrane</keyword>
<organism evidence="10 11">
    <name type="scientific">Natronococcus pandeyae</name>
    <dbReference type="NCBI Taxonomy" id="2055836"/>
    <lineage>
        <taxon>Archaea</taxon>
        <taxon>Methanobacteriati</taxon>
        <taxon>Methanobacteriota</taxon>
        <taxon>Stenosarchaea group</taxon>
        <taxon>Halobacteria</taxon>
        <taxon>Halobacteriales</taxon>
        <taxon>Natrialbaceae</taxon>
        <taxon>Natronococcus</taxon>
    </lineage>
</organism>
<evidence type="ECO:0000313" key="11">
    <source>
        <dbReference type="Proteomes" id="UP000766904"/>
    </source>
</evidence>
<feature type="domain" description="Cation/H+ exchanger transmembrane" evidence="9">
    <location>
        <begin position="17"/>
        <end position="418"/>
    </location>
</feature>
<feature type="transmembrane region" description="Helical" evidence="8">
    <location>
        <begin position="215"/>
        <end position="240"/>
    </location>
</feature>
<dbReference type="AlphaFoldDB" id="A0A8J8Q2W5"/>
<evidence type="ECO:0000256" key="6">
    <source>
        <dbReference type="ARBA" id="ARBA00023065"/>
    </source>
</evidence>
<dbReference type="RefSeq" id="WP_148857311.1">
    <property type="nucleotide sequence ID" value="NZ_PHNJ01000003.1"/>
</dbReference>
<feature type="transmembrane region" description="Helical" evidence="8">
    <location>
        <begin position="105"/>
        <end position="133"/>
    </location>
</feature>
<dbReference type="GO" id="GO:0005886">
    <property type="term" value="C:plasma membrane"/>
    <property type="evidence" value="ECO:0007669"/>
    <property type="project" value="UniProtKB-SubCell"/>
</dbReference>
<evidence type="ECO:0000256" key="3">
    <source>
        <dbReference type="ARBA" id="ARBA00022449"/>
    </source>
</evidence>
<reference evidence="10" key="1">
    <citation type="submission" date="2017-11" db="EMBL/GenBank/DDBJ databases">
        <authorList>
            <person name="Kajale S.C."/>
            <person name="Sharma A."/>
        </authorList>
    </citation>
    <scope>NUCLEOTIDE SEQUENCE</scope>
    <source>
        <strain evidence="10">LS1_42</strain>
    </source>
</reference>
<keyword evidence="11" id="KW-1185">Reference proteome</keyword>
<keyword evidence="2" id="KW-0813">Transport</keyword>
<feature type="transmembrane region" description="Helical" evidence="8">
    <location>
        <begin position="363"/>
        <end position="381"/>
    </location>
</feature>
<feature type="transmembrane region" description="Helical" evidence="8">
    <location>
        <begin position="6"/>
        <end position="24"/>
    </location>
</feature>
<dbReference type="PANTHER" id="PTHR32507:SF8">
    <property type="entry name" value="CNH1P"/>
    <property type="match status" value="1"/>
</dbReference>
<keyword evidence="5 8" id="KW-1133">Transmembrane helix</keyword>
<evidence type="ECO:0000313" key="10">
    <source>
        <dbReference type="EMBL" id="TYL39170.1"/>
    </source>
</evidence>
<dbReference type="Pfam" id="PF00999">
    <property type="entry name" value="Na_H_Exchanger"/>
    <property type="match status" value="1"/>
</dbReference>
<dbReference type="EMBL" id="PHNJ01000003">
    <property type="protein sequence ID" value="TYL39170.1"/>
    <property type="molecule type" value="Genomic_DNA"/>
</dbReference>
<evidence type="ECO:0000256" key="8">
    <source>
        <dbReference type="SAM" id="Phobius"/>
    </source>
</evidence>
<accession>A0A8J8Q2W5</accession>
<proteinExistence type="predicted"/>
<dbReference type="Proteomes" id="UP000766904">
    <property type="component" value="Unassembled WGS sequence"/>
</dbReference>
<protein>
    <submittedName>
        <fullName evidence="10">Cation transporter</fullName>
    </submittedName>
</protein>
<dbReference type="GO" id="GO:1902600">
    <property type="term" value="P:proton transmembrane transport"/>
    <property type="evidence" value="ECO:0007669"/>
    <property type="project" value="InterPro"/>
</dbReference>
<feature type="transmembrane region" description="Helical" evidence="8">
    <location>
        <begin position="306"/>
        <end position="326"/>
    </location>
</feature>
<dbReference type="PANTHER" id="PTHR32507">
    <property type="entry name" value="NA(+)/H(+) ANTIPORTER 1"/>
    <property type="match status" value="1"/>
</dbReference>
<evidence type="ECO:0000256" key="4">
    <source>
        <dbReference type="ARBA" id="ARBA00022692"/>
    </source>
</evidence>
<feature type="transmembrane region" description="Helical" evidence="8">
    <location>
        <begin position="332"/>
        <end position="354"/>
    </location>
</feature>
<keyword evidence="6" id="KW-0406">Ion transport</keyword>
<evidence type="ECO:0000259" key="9">
    <source>
        <dbReference type="Pfam" id="PF00999"/>
    </source>
</evidence>
<dbReference type="OrthoDB" id="157118at2157"/>